<reference evidence="2" key="1">
    <citation type="submission" date="2021-02" db="EMBL/GenBank/DDBJ databases">
        <title>Activity-based single-cell genomes from oceanic crustal fluid captures similar information to metagenomic and metatranscriptomic surveys with orders of magnitude less sampling.</title>
        <authorList>
            <person name="D'Angelo T.S."/>
            <person name="Orcutt B.N."/>
        </authorList>
    </citation>
    <scope>NUCLEOTIDE SEQUENCE [LARGE SCALE GENOMIC DNA]</scope>
    <source>
        <strain evidence="2">AH-315-E05</strain>
    </source>
</reference>
<proteinExistence type="predicted"/>
<comment type="caution">
    <text evidence="2">The sequence shown here is derived from an EMBL/GenBank/DDBJ whole genome shotgun (WGS) entry which is preliminary data.</text>
</comment>
<evidence type="ECO:0000313" key="3">
    <source>
        <dbReference type="Proteomes" id="UP000765003"/>
    </source>
</evidence>
<protein>
    <submittedName>
        <fullName evidence="2">SCP2 sterol-binding domain-containing protein</fullName>
    </submittedName>
</protein>
<dbReference type="EMBL" id="JAFITA010000003">
    <property type="protein sequence ID" value="MBN4077346.1"/>
    <property type="molecule type" value="Genomic_DNA"/>
</dbReference>
<dbReference type="InterPro" id="IPR003033">
    <property type="entry name" value="SCP2_sterol-bd_dom"/>
</dbReference>
<sequence>MTTVSQVFDEMKNRLTPEKAQKINASYFFDIGGDNGGKWSVDLTKGDNWVTEGEPSDPAQCTIFVKKAEDWVALAAGKMNPTMAFMQGKIKVKGNMSLALKLQSLLS</sequence>
<evidence type="ECO:0000313" key="2">
    <source>
        <dbReference type="EMBL" id="MBN4077346.1"/>
    </source>
</evidence>
<dbReference type="InterPro" id="IPR036527">
    <property type="entry name" value="SCP2_sterol-bd_dom_sf"/>
</dbReference>
<organism evidence="2 3">
    <name type="scientific">Sulfobacillus acidophilus</name>
    <dbReference type="NCBI Taxonomy" id="53633"/>
    <lineage>
        <taxon>Bacteria</taxon>
        <taxon>Bacillati</taxon>
        <taxon>Bacillota</taxon>
        <taxon>Clostridia</taxon>
        <taxon>Eubacteriales</taxon>
        <taxon>Clostridiales Family XVII. Incertae Sedis</taxon>
        <taxon>Sulfobacillus</taxon>
    </lineage>
</organism>
<gene>
    <name evidence="2" type="ORF">JYT19_00375</name>
</gene>
<dbReference type="Pfam" id="PF02036">
    <property type="entry name" value="SCP2"/>
    <property type="match status" value="1"/>
</dbReference>
<dbReference type="Gene3D" id="3.30.1050.10">
    <property type="entry name" value="SCP2 sterol-binding domain"/>
    <property type="match status" value="1"/>
</dbReference>
<dbReference type="PANTHER" id="PTHR10094">
    <property type="entry name" value="STEROL CARRIER PROTEIN 2 SCP-2 FAMILY PROTEIN"/>
    <property type="match status" value="1"/>
</dbReference>
<dbReference type="SUPFAM" id="SSF55718">
    <property type="entry name" value="SCP-like"/>
    <property type="match status" value="1"/>
</dbReference>
<name>A0ABS3AWE6_9FIRM</name>
<keyword evidence="3" id="KW-1185">Reference proteome</keyword>
<feature type="domain" description="SCP2" evidence="1">
    <location>
        <begin position="12"/>
        <end position="106"/>
    </location>
</feature>
<accession>A0ABS3AWE6</accession>
<evidence type="ECO:0000259" key="1">
    <source>
        <dbReference type="Pfam" id="PF02036"/>
    </source>
</evidence>
<dbReference type="PANTHER" id="PTHR10094:SF25">
    <property type="entry name" value="SCP2 STEROL-BINDING DOMAIN-CONTAINING PROTEIN 1"/>
    <property type="match status" value="1"/>
</dbReference>
<dbReference type="Proteomes" id="UP000765003">
    <property type="component" value="Unassembled WGS sequence"/>
</dbReference>